<dbReference type="AlphaFoldDB" id="W6RTW2"/>
<dbReference type="OrthoDB" id="1929668at2"/>
<dbReference type="KEGG" id="clt:CM240_0877"/>
<keyword evidence="2" id="KW-1185">Reference proteome</keyword>
<accession>W6RTW2</accession>
<proteinExistence type="predicted"/>
<name>W6RTW2_9CLOT</name>
<evidence type="ECO:0000313" key="1">
    <source>
        <dbReference type="EMBL" id="CDM68041.1"/>
    </source>
</evidence>
<gene>
    <name evidence="1" type="ORF">CM240_0877</name>
</gene>
<dbReference type="EMBL" id="HG917868">
    <property type="protein sequence ID" value="CDM68041.1"/>
    <property type="molecule type" value="Genomic_DNA"/>
</dbReference>
<evidence type="ECO:0000313" key="2">
    <source>
        <dbReference type="Proteomes" id="UP000019426"/>
    </source>
</evidence>
<organism evidence="1 2">
    <name type="scientific">Clostridium bornimense</name>
    <dbReference type="NCBI Taxonomy" id="1216932"/>
    <lineage>
        <taxon>Bacteria</taxon>
        <taxon>Bacillati</taxon>
        <taxon>Bacillota</taxon>
        <taxon>Clostridia</taxon>
        <taxon>Eubacteriales</taxon>
        <taxon>Clostridiaceae</taxon>
        <taxon>Clostridium</taxon>
    </lineage>
</organism>
<reference evidence="1 2" key="1">
    <citation type="submission" date="2013-11" db="EMBL/GenBank/DDBJ databases">
        <title>Complete genome sequence of Clostridum sp. M2/40.</title>
        <authorList>
            <person name="Wibberg D."/>
            <person name="Puehler A."/>
            <person name="Schlueter A."/>
        </authorList>
    </citation>
    <scope>NUCLEOTIDE SEQUENCE [LARGE SCALE GENOMIC DNA]</scope>
    <source>
        <strain evidence="2">M2/40</strain>
    </source>
</reference>
<protein>
    <submittedName>
        <fullName evidence="1">Putative membrane protein</fullName>
    </submittedName>
</protein>
<sequence>MSEALEKQRRDEITKRMFLELYEDDKITEEELKEKLLQEYIDAGYYYKSFDDITIEDMEEAIYQYYKSMGFTFKNFDEIINYDVDADPITEETFKTYEKMIEKLEKDNFIVYK</sequence>
<dbReference type="Proteomes" id="UP000019426">
    <property type="component" value="Chromosome M2/40_rep1"/>
</dbReference>
<dbReference type="PATRIC" id="fig|1216932.3.peg.864"/>
<dbReference type="HOGENOM" id="CLU_2129108_0_0_9"/>
<dbReference type="RefSeq" id="WP_044036827.1">
    <property type="nucleotide sequence ID" value="NZ_HG917868.1"/>
</dbReference>